<dbReference type="Proteomes" id="UP000761264">
    <property type="component" value="Unassembled WGS sequence"/>
</dbReference>
<gene>
    <name evidence="1" type="ORF">HBA54_11045</name>
</gene>
<evidence type="ECO:0000313" key="1">
    <source>
        <dbReference type="EMBL" id="NIA69124.1"/>
    </source>
</evidence>
<dbReference type="Gene3D" id="3.40.50.1820">
    <property type="entry name" value="alpha/beta hydrolase"/>
    <property type="match status" value="1"/>
</dbReference>
<dbReference type="GO" id="GO:0016787">
    <property type="term" value="F:hydrolase activity"/>
    <property type="evidence" value="ECO:0007669"/>
    <property type="project" value="UniProtKB-KW"/>
</dbReference>
<comment type="caution">
    <text evidence="1">The sequence shown here is derived from an EMBL/GenBank/DDBJ whole genome shotgun (WGS) entry which is preliminary data.</text>
</comment>
<evidence type="ECO:0000313" key="2">
    <source>
        <dbReference type="Proteomes" id="UP000761264"/>
    </source>
</evidence>
<proteinExistence type="predicted"/>
<dbReference type="InterPro" id="IPR010297">
    <property type="entry name" value="DUF900_hydrolase"/>
</dbReference>
<reference evidence="1" key="1">
    <citation type="submission" date="2020-03" db="EMBL/GenBank/DDBJ databases">
        <title>Genome of Pelagibius litoralis DSM 21314T.</title>
        <authorList>
            <person name="Wang G."/>
        </authorList>
    </citation>
    <scope>NUCLEOTIDE SEQUENCE</scope>
    <source>
        <strain evidence="1">DSM 21314</strain>
    </source>
</reference>
<protein>
    <submittedName>
        <fullName evidence="1">Alpha/beta hydrolase</fullName>
    </submittedName>
</protein>
<dbReference type="PANTHER" id="PTHR36513:SF1">
    <property type="entry name" value="TRANSMEMBRANE PROTEIN"/>
    <property type="match status" value="1"/>
</dbReference>
<dbReference type="RefSeq" id="WP_167224396.1">
    <property type="nucleotide sequence ID" value="NZ_JAAQPH010000007.1"/>
</dbReference>
<keyword evidence="2" id="KW-1185">Reference proteome</keyword>
<dbReference type="SUPFAM" id="SSF53474">
    <property type="entry name" value="alpha/beta-Hydrolases"/>
    <property type="match status" value="1"/>
</dbReference>
<dbReference type="PANTHER" id="PTHR36513">
    <property type="entry name" value="ABC TRANSMEMBRANE TYPE-1 DOMAIN-CONTAINING PROTEIN"/>
    <property type="match status" value="1"/>
</dbReference>
<dbReference type="Pfam" id="PF05990">
    <property type="entry name" value="DUF900"/>
    <property type="match status" value="1"/>
</dbReference>
<organism evidence="1 2">
    <name type="scientific">Pelagibius litoralis</name>
    <dbReference type="NCBI Taxonomy" id="374515"/>
    <lineage>
        <taxon>Bacteria</taxon>
        <taxon>Pseudomonadati</taxon>
        <taxon>Pseudomonadota</taxon>
        <taxon>Alphaproteobacteria</taxon>
        <taxon>Rhodospirillales</taxon>
        <taxon>Rhodovibrionaceae</taxon>
        <taxon>Pelagibius</taxon>
    </lineage>
</organism>
<dbReference type="InterPro" id="IPR029058">
    <property type="entry name" value="AB_hydrolase_fold"/>
</dbReference>
<dbReference type="AlphaFoldDB" id="A0A967EW31"/>
<accession>A0A967EW31</accession>
<keyword evidence="1" id="KW-0378">Hydrolase</keyword>
<sequence length="353" mass="39140">MAVSVYFATNRKVTGGADPQIGEDFHPNLDELRFGKVTFTGKDLYKKDLAAFIGSGKITLAPEKLDKEDADRSRLGSKAIFDEVRAEMLKKGDALIFVHGYDHEFREAAGRAVQLQQWLAAGGKDMAMLFFTWPSAGAGVSRRTYADDRKRAECSGLALGRAVLKATDFIRNTQRDARCDGRIHLLCHSMGNWAMRGAVQGMRTFVGNNIPPLFDEVILTAADEDDDTLEAKHKVAPLLRGCRRLTVYYNHQDAALKASDYAMGNPDRLGRSGPRSAAGLPGKVAVVNVAPKVIWEAKGANAWTADPTGHQYFRNNPRVRQDMIDVLNGKLDEDLAGEKRRRKNDVGDYWRLE</sequence>
<name>A0A967EW31_9PROT</name>
<dbReference type="EMBL" id="JAAQPH010000007">
    <property type="protein sequence ID" value="NIA69124.1"/>
    <property type="molecule type" value="Genomic_DNA"/>
</dbReference>